<feature type="region of interest" description="Disordered" evidence="1">
    <location>
        <begin position="108"/>
        <end position="129"/>
    </location>
</feature>
<dbReference type="AlphaFoldDB" id="A0A6P6BLB4"/>
<proteinExistence type="predicted"/>
<dbReference type="GeneID" id="111729096"/>
<name>A0A6P6BLB4_PTEVA</name>
<dbReference type="Proteomes" id="UP000515202">
    <property type="component" value="Unplaced"/>
</dbReference>
<dbReference type="KEGG" id="pvp:111729096"/>
<evidence type="ECO:0000256" key="1">
    <source>
        <dbReference type="SAM" id="MobiDB-lite"/>
    </source>
</evidence>
<reference evidence="3" key="1">
    <citation type="submission" date="2025-08" db="UniProtKB">
        <authorList>
            <consortium name="RefSeq"/>
        </authorList>
    </citation>
    <scope>IDENTIFICATION</scope>
    <source>
        <tissue evidence="3">Kidney</tissue>
    </source>
</reference>
<sequence length="249" mass="26111">MFVGDESRAGAQVRRQAGEGGVAVAETGAADGAGCLGAGHLPTVSARGADRLPVAPDFRAWKSPPPPPPARGGRLRTDCSWSWFLHPLNAAAVPLTFGIAVSRRRAQPLLPPPLSPRQPPRPHGHVRTARAAAWAEMRLWPAAGGASPWPGDGLCDRCCRSVIQKPFKASPRAPLPGQPRRPHGAPRTVRASAGSASASPGENRSRTRSVVGGSGSSGPRIHGVPVSSQFFLRHVLSEFRLVFPADDAS</sequence>
<feature type="compositionally biased region" description="Pro residues" evidence="1">
    <location>
        <begin position="109"/>
        <end position="119"/>
    </location>
</feature>
<evidence type="ECO:0000313" key="3">
    <source>
        <dbReference type="RefSeq" id="XP_023375848.1"/>
    </source>
</evidence>
<feature type="region of interest" description="Disordered" evidence="1">
    <location>
        <begin position="1"/>
        <end position="22"/>
    </location>
</feature>
<keyword evidence="2" id="KW-1185">Reference proteome</keyword>
<gene>
    <name evidence="3" type="primary">LOC111729096</name>
</gene>
<evidence type="ECO:0000313" key="2">
    <source>
        <dbReference type="Proteomes" id="UP000515202"/>
    </source>
</evidence>
<organism evidence="2 3">
    <name type="scientific">Pteropus vampyrus</name>
    <name type="common">Large flying fox</name>
    <dbReference type="NCBI Taxonomy" id="132908"/>
    <lineage>
        <taxon>Eukaryota</taxon>
        <taxon>Metazoa</taxon>
        <taxon>Chordata</taxon>
        <taxon>Craniata</taxon>
        <taxon>Vertebrata</taxon>
        <taxon>Euteleostomi</taxon>
        <taxon>Mammalia</taxon>
        <taxon>Eutheria</taxon>
        <taxon>Laurasiatheria</taxon>
        <taxon>Chiroptera</taxon>
        <taxon>Yinpterochiroptera</taxon>
        <taxon>Pteropodoidea</taxon>
        <taxon>Pteropodidae</taxon>
        <taxon>Pteropodinae</taxon>
        <taxon>Pteropus</taxon>
    </lineage>
</organism>
<protein>
    <submittedName>
        <fullName evidence="3">Uncharacterized protein LOC111729096</fullName>
    </submittedName>
</protein>
<dbReference type="RefSeq" id="XP_023375848.1">
    <property type="nucleotide sequence ID" value="XM_023520080.1"/>
</dbReference>
<accession>A0A6P6BLB4</accession>
<feature type="region of interest" description="Disordered" evidence="1">
    <location>
        <begin position="168"/>
        <end position="222"/>
    </location>
</feature>